<accession>A0A6J7JCD1</accession>
<protein>
    <submittedName>
        <fullName evidence="2">Unannotated protein</fullName>
    </submittedName>
</protein>
<name>A0A6J7JCD1_9ZZZZ</name>
<feature type="region of interest" description="Disordered" evidence="1">
    <location>
        <begin position="209"/>
        <end position="238"/>
    </location>
</feature>
<gene>
    <name evidence="2" type="ORF">UFOPK3772_00921</name>
</gene>
<evidence type="ECO:0000313" key="2">
    <source>
        <dbReference type="EMBL" id="CAB4940975.1"/>
    </source>
</evidence>
<evidence type="ECO:0000256" key="1">
    <source>
        <dbReference type="SAM" id="MobiDB-lite"/>
    </source>
</evidence>
<reference evidence="2" key="1">
    <citation type="submission" date="2020-05" db="EMBL/GenBank/DDBJ databases">
        <authorList>
            <person name="Chiriac C."/>
            <person name="Salcher M."/>
            <person name="Ghai R."/>
            <person name="Kavagutti S V."/>
        </authorList>
    </citation>
    <scope>NUCLEOTIDE SEQUENCE</scope>
</reference>
<sequence length="238" mass="27139">MLVAYLDESFTKSFFCFAAILADEHAIRDLSAELDAVIAAAAQDHGFSPDAEIHGYPMFHGEDDWANVGVRARVWVFERVIDAILAANVTILLRGTHTHRLLERQARKAYPVTYSREQLCFQHMLQRIDAVASRHDTHALVIADDRDDRDSHRAHFALYKNFGTPGEYMSTRLDRLLDTVYFAPSHPSRLLQAADMLAYTYRRWNAQTEPDPRSQLTMDRLRGKITSSGKLHSPGNWP</sequence>
<organism evidence="2">
    <name type="scientific">freshwater metagenome</name>
    <dbReference type="NCBI Taxonomy" id="449393"/>
    <lineage>
        <taxon>unclassified sequences</taxon>
        <taxon>metagenomes</taxon>
        <taxon>ecological metagenomes</taxon>
    </lineage>
</organism>
<proteinExistence type="predicted"/>
<dbReference type="EMBL" id="CAFBNE010000020">
    <property type="protein sequence ID" value="CAB4940975.1"/>
    <property type="molecule type" value="Genomic_DNA"/>
</dbReference>
<dbReference type="Pfam" id="PF12686">
    <property type="entry name" value="DUF3800"/>
    <property type="match status" value="1"/>
</dbReference>
<dbReference type="InterPro" id="IPR024524">
    <property type="entry name" value="DUF3800"/>
</dbReference>
<dbReference type="AlphaFoldDB" id="A0A6J7JCD1"/>